<accession>A0ABY8A112</accession>
<reference evidence="1 2" key="1">
    <citation type="submission" date="2022-03" db="EMBL/GenBank/DDBJ databases">
        <title>Streptomyces yunnanensis P86,complete genome.</title>
        <authorList>
            <person name="Chen S."/>
            <person name="Zhang Q."/>
        </authorList>
    </citation>
    <scope>NUCLEOTIDE SEQUENCE [LARGE SCALE GENOMIC DNA]</scope>
    <source>
        <strain evidence="1 2">P86</strain>
    </source>
</reference>
<organism evidence="1 2">
    <name type="scientific">Streptomyces yunnanensis</name>
    <dbReference type="NCBI Taxonomy" id="156453"/>
    <lineage>
        <taxon>Bacteria</taxon>
        <taxon>Bacillati</taxon>
        <taxon>Actinomycetota</taxon>
        <taxon>Actinomycetes</taxon>
        <taxon>Kitasatosporales</taxon>
        <taxon>Streptomycetaceae</taxon>
        <taxon>Streptomyces</taxon>
    </lineage>
</organism>
<evidence type="ECO:0000313" key="1">
    <source>
        <dbReference type="EMBL" id="WEB38585.1"/>
    </source>
</evidence>
<keyword evidence="2" id="KW-1185">Reference proteome</keyword>
<dbReference type="Proteomes" id="UP001218629">
    <property type="component" value="Chromosome"/>
</dbReference>
<gene>
    <name evidence="1" type="ORF">MOV08_04260</name>
</gene>
<proteinExistence type="predicted"/>
<dbReference type="EMBL" id="CP095749">
    <property type="protein sequence ID" value="WEB38585.1"/>
    <property type="molecule type" value="Genomic_DNA"/>
</dbReference>
<protein>
    <submittedName>
        <fullName evidence="1">Uncharacterized protein</fullName>
    </submittedName>
</protein>
<dbReference type="RefSeq" id="WP_275306321.1">
    <property type="nucleotide sequence ID" value="NZ_CP095749.1"/>
</dbReference>
<evidence type="ECO:0000313" key="2">
    <source>
        <dbReference type="Proteomes" id="UP001218629"/>
    </source>
</evidence>
<sequence>MSSAGTTPTAGRTTPALLTLGPSGHDQLLQRLCHPRWGLPVHVAHRFCHCAEPNAPYQWNHTCTFYFDGHTTGKDDPIYLRVHASPEGRDYDRQIKTLRRVGAPEDWMARAFSQEAVQHHDQQYQAGLLR</sequence>
<name>A0ABY8A112_9ACTN</name>